<name>A0A562RKR8_9BURK</name>
<evidence type="ECO:0000313" key="2">
    <source>
        <dbReference type="Proteomes" id="UP000318431"/>
    </source>
</evidence>
<reference evidence="1 2" key="1">
    <citation type="journal article" date="2015" name="Stand. Genomic Sci.">
        <title>Genomic Encyclopedia of Bacterial and Archaeal Type Strains, Phase III: the genomes of soil and plant-associated and newly described type strains.</title>
        <authorList>
            <person name="Whitman W.B."/>
            <person name="Woyke T."/>
            <person name="Klenk H.P."/>
            <person name="Zhou Y."/>
            <person name="Lilburn T.G."/>
            <person name="Beck B.J."/>
            <person name="De Vos P."/>
            <person name="Vandamme P."/>
            <person name="Eisen J.A."/>
            <person name="Garrity G."/>
            <person name="Hugenholtz P."/>
            <person name="Kyrpides N.C."/>
        </authorList>
    </citation>
    <scope>NUCLEOTIDE SEQUENCE [LARGE SCALE GENOMIC DNA]</scope>
    <source>
        <strain evidence="1 2">CGMCC 1.10822</strain>
    </source>
</reference>
<evidence type="ECO:0000313" key="1">
    <source>
        <dbReference type="EMBL" id="TWI69020.1"/>
    </source>
</evidence>
<sequence>MQFNHVERPLVDDEDNRGLNCHGCLFHRQPAAVCRVAAAEAVLRGLRDCDSIDQFGEVVVYVETAVDPRQMDLIGES</sequence>
<comment type="caution">
    <text evidence="1">The sequence shown here is derived from an EMBL/GenBank/DDBJ whole genome shotgun (WGS) entry which is preliminary data.</text>
</comment>
<dbReference type="Proteomes" id="UP000318431">
    <property type="component" value="Unassembled WGS sequence"/>
</dbReference>
<gene>
    <name evidence="1" type="ORF">IP91_00085</name>
</gene>
<dbReference type="AlphaFoldDB" id="A0A562RKR8"/>
<accession>A0A562RKR8</accession>
<dbReference type="OrthoDB" id="9981733at2"/>
<keyword evidence="2" id="KW-1185">Reference proteome</keyword>
<protein>
    <submittedName>
        <fullName evidence="1">Uncharacterized protein</fullName>
    </submittedName>
</protein>
<organism evidence="1 2">
    <name type="scientific">Pseudoduganella lurida</name>
    <dbReference type="NCBI Taxonomy" id="1036180"/>
    <lineage>
        <taxon>Bacteria</taxon>
        <taxon>Pseudomonadati</taxon>
        <taxon>Pseudomonadota</taxon>
        <taxon>Betaproteobacteria</taxon>
        <taxon>Burkholderiales</taxon>
        <taxon>Oxalobacteraceae</taxon>
        <taxon>Telluria group</taxon>
        <taxon>Pseudoduganella</taxon>
    </lineage>
</organism>
<dbReference type="RefSeq" id="WP_145646691.1">
    <property type="nucleotide sequence ID" value="NZ_VLLB01000001.1"/>
</dbReference>
<proteinExistence type="predicted"/>
<dbReference type="EMBL" id="VLLB01000001">
    <property type="protein sequence ID" value="TWI69020.1"/>
    <property type="molecule type" value="Genomic_DNA"/>
</dbReference>